<gene>
    <name evidence="2" type="ORF">SORBI_3003G064150</name>
</gene>
<proteinExistence type="predicted"/>
<organism evidence="2 3">
    <name type="scientific">Sorghum bicolor</name>
    <name type="common">Sorghum</name>
    <name type="synonym">Sorghum vulgare</name>
    <dbReference type="NCBI Taxonomy" id="4558"/>
    <lineage>
        <taxon>Eukaryota</taxon>
        <taxon>Viridiplantae</taxon>
        <taxon>Streptophyta</taxon>
        <taxon>Embryophyta</taxon>
        <taxon>Tracheophyta</taxon>
        <taxon>Spermatophyta</taxon>
        <taxon>Magnoliopsida</taxon>
        <taxon>Liliopsida</taxon>
        <taxon>Poales</taxon>
        <taxon>Poaceae</taxon>
        <taxon>PACMAD clade</taxon>
        <taxon>Panicoideae</taxon>
        <taxon>Andropogonodae</taxon>
        <taxon>Andropogoneae</taxon>
        <taxon>Sorghinae</taxon>
        <taxon>Sorghum</taxon>
    </lineage>
</organism>
<keyword evidence="1" id="KW-0812">Transmembrane</keyword>
<feature type="transmembrane region" description="Helical" evidence="1">
    <location>
        <begin position="21"/>
        <end position="45"/>
    </location>
</feature>
<keyword evidence="1" id="KW-1133">Transmembrane helix</keyword>
<dbReference type="AlphaFoldDB" id="A0A1W0VW06"/>
<keyword evidence="1" id="KW-0472">Membrane</keyword>
<dbReference type="Gramene" id="OQU86281">
    <property type="protein sequence ID" value="OQU86281"/>
    <property type="gene ID" value="SORBI_3003G064150"/>
</dbReference>
<dbReference type="InParanoid" id="A0A1W0VW06"/>
<protein>
    <submittedName>
        <fullName evidence="2">Uncharacterized protein</fullName>
    </submittedName>
</protein>
<evidence type="ECO:0000313" key="3">
    <source>
        <dbReference type="Proteomes" id="UP000000768"/>
    </source>
</evidence>
<accession>A0A1W0VW06</accession>
<reference evidence="2 3" key="1">
    <citation type="journal article" date="2009" name="Nature">
        <title>The Sorghum bicolor genome and the diversification of grasses.</title>
        <authorList>
            <person name="Paterson A.H."/>
            <person name="Bowers J.E."/>
            <person name="Bruggmann R."/>
            <person name="Dubchak I."/>
            <person name="Grimwood J."/>
            <person name="Gundlach H."/>
            <person name="Haberer G."/>
            <person name="Hellsten U."/>
            <person name="Mitros T."/>
            <person name="Poliakov A."/>
            <person name="Schmutz J."/>
            <person name="Spannagl M."/>
            <person name="Tang H."/>
            <person name="Wang X."/>
            <person name="Wicker T."/>
            <person name="Bharti A.K."/>
            <person name="Chapman J."/>
            <person name="Feltus F.A."/>
            <person name="Gowik U."/>
            <person name="Grigoriev I.V."/>
            <person name="Lyons E."/>
            <person name="Maher C.A."/>
            <person name="Martis M."/>
            <person name="Narechania A."/>
            <person name="Otillar R.P."/>
            <person name="Penning B.W."/>
            <person name="Salamov A.A."/>
            <person name="Wang Y."/>
            <person name="Zhang L."/>
            <person name="Carpita N.C."/>
            <person name="Freeling M."/>
            <person name="Gingle A.R."/>
            <person name="Hash C.T."/>
            <person name="Keller B."/>
            <person name="Klein P."/>
            <person name="Kresovich S."/>
            <person name="McCann M.C."/>
            <person name="Ming R."/>
            <person name="Peterson D.G."/>
            <person name="Mehboob-ur-Rahman"/>
            <person name="Ware D."/>
            <person name="Westhoff P."/>
            <person name="Mayer K.F."/>
            <person name="Messing J."/>
            <person name="Rokhsar D.S."/>
        </authorList>
    </citation>
    <scope>NUCLEOTIDE SEQUENCE [LARGE SCALE GENOMIC DNA]</scope>
    <source>
        <strain evidence="3">cv. BTx623</strain>
    </source>
</reference>
<evidence type="ECO:0000313" key="2">
    <source>
        <dbReference type="EMBL" id="OQU86281.1"/>
    </source>
</evidence>
<keyword evidence="3" id="KW-1185">Reference proteome</keyword>
<reference evidence="3" key="2">
    <citation type="journal article" date="2018" name="Plant J.">
        <title>The Sorghum bicolor reference genome: improved assembly, gene annotations, a transcriptome atlas, and signatures of genome organization.</title>
        <authorList>
            <person name="McCormick R.F."/>
            <person name="Truong S.K."/>
            <person name="Sreedasyam A."/>
            <person name="Jenkins J."/>
            <person name="Shu S."/>
            <person name="Sims D."/>
            <person name="Kennedy M."/>
            <person name="Amirebrahimi M."/>
            <person name="Weers B.D."/>
            <person name="McKinley B."/>
            <person name="Mattison A."/>
            <person name="Morishige D.T."/>
            <person name="Grimwood J."/>
            <person name="Schmutz J."/>
            <person name="Mullet J.E."/>
        </authorList>
    </citation>
    <scope>NUCLEOTIDE SEQUENCE [LARGE SCALE GENOMIC DNA]</scope>
    <source>
        <strain evidence="3">cv. BTx623</strain>
    </source>
</reference>
<dbReference type="EMBL" id="CM000762">
    <property type="protein sequence ID" value="OQU86281.1"/>
    <property type="molecule type" value="Genomic_DNA"/>
</dbReference>
<name>A0A1W0VW06_SORBI</name>
<feature type="transmembrane region" description="Helical" evidence="1">
    <location>
        <begin position="65"/>
        <end position="84"/>
    </location>
</feature>
<sequence length="100" mass="11193">MGGATVCSRMEHSHMSSPRWILVRDLLFVLGSNLISTYCLAFLIYVSICFHRFGLVVHGCFEFRFGLGLVFRFGLGPVFTVVNLHAQLSERVAETNLVLA</sequence>
<dbReference type="Proteomes" id="UP000000768">
    <property type="component" value="Chromosome 3"/>
</dbReference>
<evidence type="ECO:0000256" key="1">
    <source>
        <dbReference type="SAM" id="Phobius"/>
    </source>
</evidence>